<name>A3IS09_9CHRO</name>
<comment type="caution">
    <text evidence="1">The sequence shown here is derived from an EMBL/GenBank/DDBJ whole genome shotgun (WGS) entry which is preliminary data.</text>
</comment>
<organism evidence="1 2">
    <name type="scientific">Crocosphaera chwakensis CCY0110</name>
    <dbReference type="NCBI Taxonomy" id="391612"/>
    <lineage>
        <taxon>Bacteria</taxon>
        <taxon>Bacillati</taxon>
        <taxon>Cyanobacteriota</taxon>
        <taxon>Cyanophyceae</taxon>
        <taxon>Oscillatoriophycideae</taxon>
        <taxon>Chroococcales</taxon>
        <taxon>Aphanothecaceae</taxon>
        <taxon>Crocosphaera</taxon>
        <taxon>Crocosphaera chwakensis</taxon>
    </lineage>
</organism>
<evidence type="ECO:0000313" key="2">
    <source>
        <dbReference type="Proteomes" id="UP000003781"/>
    </source>
</evidence>
<reference evidence="1 2" key="1">
    <citation type="submission" date="2007-03" db="EMBL/GenBank/DDBJ databases">
        <authorList>
            <person name="Stal L."/>
            <person name="Ferriera S."/>
            <person name="Johnson J."/>
            <person name="Kravitz S."/>
            <person name="Beeson K."/>
            <person name="Sutton G."/>
            <person name="Rogers Y.-H."/>
            <person name="Friedman R."/>
            <person name="Frazier M."/>
            <person name="Venter J.C."/>
        </authorList>
    </citation>
    <scope>NUCLEOTIDE SEQUENCE [LARGE SCALE GENOMIC DNA]</scope>
    <source>
        <strain evidence="1 2">CCY0110</strain>
    </source>
</reference>
<dbReference type="AlphaFoldDB" id="A3IS09"/>
<sequence>MVEIDPLTANLTPIGNANGLTSTGFDILDDQRGFLIPFDSNFNTQQIYALDLARGMATPKGSTTEVGDAIDETRGTALGTAEPFLISLGSVENQLYGLELDTDSLIHFNPDTGEAGVIGSVGTVTSGDRSIYSGFAALTGVDTNQDGSFDALFGNVNFIDSDNDPGTPSERLGGIAQYNLTDGTWELVGTNPGVIFFGFASSPTSVPEPGVLFGIITVSLFGIWTKRNAQE</sequence>
<accession>A3IS09</accession>
<proteinExistence type="predicted"/>
<dbReference type="eggNOG" id="ENOG5030Q1V">
    <property type="taxonomic scope" value="Bacteria"/>
</dbReference>
<dbReference type="EMBL" id="AAXW01000021">
    <property type="protein sequence ID" value="EAZ90687.1"/>
    <property type="molecule type" value="Genomic_DNA"/>
</dbReference>
<evidence type="ECO:0000313" key="1">
    <source>
        <dbReference type="EMBL" id="EAZ90687.1"/>
    </source>
</evidence>
<keyword evidence="2" id="KW-1185">Reference proteome</keyword>
<gene>
    <name evidence="1" type="ORF">CY0110_32105</name>
</gene>
<protein>
    <recommendedName>
        <fullName evidence="3">PEP-CTERM protein-sorting domain-containing protein</fullName>
    </recommendedName>
</protein>
<dbReference type="Proteomes" id="UP000003781">
    <property type="component" value="Unassembled WGS sequence"/>
</dbReference>
<evidence type="ECO:0008006" key="3">
    <source>
        <dbReference type="Google" id="ProtNLM"/>
    </source>
</evidence>